<dbReference type="AlphaFoldDB" id="A0A0F9GGE2"/>
<accession>A0A0F9GGE2</accession>
<sequence>MSKKKRKPKYEPTLEQIAKAKEKMNKEKLRKMRDICVS</sequence>
<comment type="caution">
    <text evidence="1">The sequence shown here is derived from an EMBL/GenBank/DDBJ whole genome shotgun (WGS) entry which is preliminary data.</text>
</comment>
<dbReference type="EMBL" id="LAZR01018057">
    <property type="protein sequence ID" value="KKL97889.1"/>
    <property type="molecule type" value="Genomic_DNA"/>
</dbReference>
<reference evidence="1" key="1">
    <citation type="journal article" date="2015" name="Nature">
        <title>Complex archaea that bridge the gap between prokaryotes and eukaryotes.</title>
        <authorList>
            <person name="Spang A."/>
            <person name="Saw J.H."/>
            <person name="Jorgensen S.L."/>
            <person name="Zaremba-Niedzwiedzka K."/>
            <person name="Martijn J."/>
            <person name="Lind A.E."/>
            <person name="van Eijk R."/>
            <person name="Schleper C."/>
            <person name="Guy L."/>
            <person name="Ettema T.J."/>
        </authorList>
    </citation>
    <scope>NUCLEOTIDE SEQUENCE</scope>
</reference>
<gene>
    <name evidence="1" type="ORF">LCGC14_1829950</name>
</gene>
<proteinExistence type="predicted"/>
<name>A0A0F9GGE2_9ZZZZ</name>
<protein>
    <submittedName>
        <fullName evidence="1">Uncharacterized protein</fullName>
    </submittedName>
</protein>
<organism evidence="1">
    <name type="scientific">marine sediment metagenome</name>
    <dbReference type="NCBI Taxonomy" id="412755"/>
    <lineage>
        <taxon>unclassified sequences</taxon>
        <taxon>metagenomes</taxon>
        <taxon>ecological metagenomes</taxon>
    </lineage>
</organism>
<evidence type="ECO:0000313" key="1">
    <source>
        <dbReference type="EMBL" id="KKL97889.1"/>
    </source>
</evidence>